<dbReference type="PANTHER" id="PTHR46328:SF14">
    <property type="entry name" value="FAR-RED IMPAIRED RESPONSIVE (FAR1) FAMILY PROTEIN"/>
    <property type="match status" value="1"/>
</dbReference>
<accession>A0AAW1XQ53</accession>
<evidence type="ECO:0000256" key="1">
    <source>
        <dbReference type="SAM" id="MobiDB-lite"/>
    </source>
</evidence>
<keyword evidence="3" id="KW-1185">Reference proteome</keyword>
<proteinExistence type="predicted"/>
<sequence>MDASNEPPIFDIDSHSQSLVNGSDINHLQYNEIWFDKLSSEDLKGKEFKTVEESDAFYYAYAKAMGFDVRSDYKRFSVCTKDKVTSCRLLCSAQGKRKRRVHEWQKKARGDIDEAIEQDVQETCLVHTKKTKTIQAKDTAINAINNMADDKSCVIKKEKNSQLELKEPVQTMQRRGPGRPRGAKNKPKKGTTDA</sequence>
<organism evidence="2 3">
    <name type="scientific">Rubus argutus</name>
    <name type="common">Southern blackberry</name>
    <dbReference type="NCBI Taxonomy" id="59490"/>
    <lineage>
        <taxon>Eukaryota</taxon>
        <taxon>Viridiplantae</taxon>
        <taxon>Streptophyta</taxon>
        <taxon>Embryophyta</taxon>
        <taxon>Tracheophyta</taxon>
        <taxon>Spermatophyta</taxon>
        <taxon>Magnoliopsida</taxon>
        <taxon>eudicotyledons</taxon>
        <taxon>Gunneridae</taxon>
        <taxon>Pentapetalae</taxon>
        <taxon>rosids</taxon>
        <taxon>fabids</taxon>
        <taxon>Rosales</taxon>
        <taxon>Rosaceae</taxon>
        <taxon>Rosoideae</taxon>
        <taxon>Rosoideae incertae sedis</taxon>
        <taxon>Rubus</taxon>
    </lineage>
</organism>
<gene>
    <name evidence="2" type="ORF">M0R45_015271</name>
</gene>
<evidence type="ECO:0008006" key="4">
    <source>
        <dbReference type="Google" id="ProtNLM"/>
    </source>
</evidence>
<dbReference type="AlphaFoldDB" id="A0AAW1XQ53"/>
<feature type="compositionally biased region" description="Basic residues" evidence="1">
    <location>
        <begin position="176"/>
        <end position="194"/>
    </location>
</feature>
<dbReference type="PANTHER" id="PTHR46328">
    <property type="entry name" value="FAR-RED IMPAIRED RESPONSIVE (FAR1) FAMILY PROTEIN-RELATED"/>
    <property type="match status" value="1"/>
</dbReference>
<dbReference type="Proteomes" id="UP001457282">
    <property type="component" value="Unassembled WGS sequence"/>
</dbReference>
<dbReference type="EMBL" id="JBEDUW010000003">
    <property type="protein sequence ID" value="KAK9938541.1"/>
    <property type="molecule type" value="Genomic_DNA"/>
</dbReference>
<evidence type="ECO:0000313" key="2">
    <source>
        <dbReference type="EMBL" id="KAK9938541.1"/>
    </source>
</evidence>
<comment type="caution">
    <text evidence="2">The sequence shown here is derived from an EMBL/GenBank/DDBJ whole genome shotgun (WGS) entry which is preliminary data.</text>
</comment>
<name>A0AAW1XQ53_RUBAR</name>
<evidence type="ECO:0000313" key="3">
    <source>
        <dbReference type="Proteomes" id="UP001457282"/>
    </source>
</evidence>
<protein>
    <recommendedName>
        <fullName evidence="4">FAR1 domain-containing protein</fullName>
    </recommendedName>
</protein>
<feature type="region of interest" description="Disordered" evidence="1">
    <location>
        <begin position="159"/>
        <end position="194"/>
    </location>
</feature>
<reference evidence="2 3" key="1">
    <citation type="journal article" date="2023" name="G3 (Bethesda)">
        <title>A chromosome-length genome assembly and annotation of blackberry (Rubus argutus, cv. 'Hillquist').</title>
        <authorList>
            <person name="Bruna T."/>
            <person name="Aryal R."/>
            <person name="Dudchenko O."/>
            <person name="Sargent D.J."/>
            <person name="Mead D."/>
            <person name="Buti M."/>
            <person name="Cavallini A."/>
            <person name="Hytonen T."/>
            <person name="Andres J."/>
            <person name="Pham M."/>
            <person name="Weisz D."/>
            <person name="Mascagni F."/>
            <person name="Usai G."/>
            <person name="Natali L."/>
            <person name="Bassil N."/>
            <person name="Fernandez G.E."/>
            <person name="Lomsadze A."/>
            <person name="Armour M."/>
            <person name="Olukolu B."/>
            <person name="Poorten T."/>
            <person name="Britton C."/>
            <person name="Davik J."/>
            <person name="Ashrafi H."/>
            <person name="Aiden E.L."/>
            <person name="Borodovsky M."/>
            <person name="Worthington M."/>
        </authorList>
    </citation>
    <scope>NUCLEOTIDE SEQUENCE [LARGE SCALE GENOMIC DNA]</scope>
    <source>
        <strain evidence="2">PI 553951</strain>
    </source>
</reference>